<dbReference type="EMBL" id="BLEV01000006">
    <property type="protein sequence ID" value="GEU08732.1"/>
    <property type="molecule type" value="Genomic_DNA"/>
</dbReference>
<dbReference type="EMBL" id="BLEX01000004">
    <property type="protein sequence ID" value="GEU23695.1"/>
    <property type="molecule type" value="Genomic_DNA"/>
</dbReference>
<comment type="caution">
    <text evidence="2">The sequence shown here is derived from an EMBL/GenBank/DDBJ whole genome shotgun (WGS) entry which is preliminary data.</text>
</comment>
<organism evidence="2">
    <name type="scientific">Bacillus anthracis</name>
    <name type="common">anthrax bacterium</name>
    <dbReference type="NCBI Taxonomy" id="1392"/>
    <lineage>
        <taxon>Bacteria</taxon>
        <taxon>Bacillati</taxon>
        <taxon>Bacillota</taxon>
        <taxon>Bacilli</taxon>
        <taxon>Bacillales</taxon>
        <taxon>Bacillaceae</taxon>
        <taxon>Bacillus</taxon>
        <taxon>Bacillus cereus group</taxon>
    </lineage>
</organism>
<evidence type="ECO:0000313" key="3">
    <source>
        <dbReference type="EMBL" id="GEU08732.1"/>
    </source>
</evidence>
<dbReference type="EMBL" id="BLEY01000014">
    <property type="protein sequence ID" value="GEU27257.1"/>
    <property type="molecule type" value="Genomic_DNA"/>
</dbReference>
<evidence type="ECO:0000313" key="4">
    <source>
        <dbReference type="EMBL" id="GEU16835.1"/>
    </source>
</evidence>
<proteinExistence type="predicted"/>
<dbReference type="EMBL" id="BLET01000005">
    <property type="protein sequence ID" value="GET94523.1"/>
    <property type="molecule type" value="Genomic_DNA"/>
</dbReference>
<reference evidence="2" key="2">
    <citation type="submission" date="2019-12" db="EMBL/GenBank/DDBJ databases">
        <authorList>
            <person name="Hoang T.H.H."/>
            <person name="Okutani A."/>
        </authorList>
    </citation>
    <scope>NUCLEOTIDE SEQUENCE</scope>
    <source>
        <strain evidence="2">DB</strain>
        <strain evidence="3">HG</strain>
        <strain evidence="4">LaLC</strain>
        <strain evidence="5">LamDB</strain>
        <strain evidence="6">QuyetLC</strain>
    </source>
</reference>
<sequence length="61" mass="7305">MSLFITYDNILYPAGYFVNPYFKILFYTFTKHKAKPSSIGFHLPPNFEVEDEKISIYNTFW</sequence>
<evidence type="ECO:0000313" key="5">
    <source>
        <dbReference type="EMBL" id="GEU23695.1"/>
    </source>
</evidence>
<name>A0A640L811_BACAN</name>
<gene>
    <name evidence="2" type="ORF">DB1_10860</name>
    <name evidence="3" type="ORF">HG1_42170</name>
    <name evidence="4" type="ORF">LaLC_24290</name>
    <name evidence="5" type="ORF">LamDB_26210</name>
    <name evidence="6" type="ORF">QuyetLC_16240</name>
    <name evidence="1" type="ORF">TuanDB_02960</name>
</gene>
<evidence type="ECO:0000313" key="2">
    <source>
        <dbReference type="EMBL" id="GET97671.1"/>
    </source>
</evidence>
<reference evidence="2" key="1">
    <citation type="submission" date="2019-12" db="EMBL/GenBank/DDBJ databases">
        <title>Epidemiological and comparative genomic analysis of Bacillus anthracis isolated from northern Vietnam.</title>
        <authorList>
            <person name="Hoang T.T.H."/>
            <person name="Dang D.A."/>
            <person name="Pham M.H."/>
            <person name="Luong M.H."/>
            <person name="Tran N.D."/>
            <person name="Nguyen T.H."/>
            <person name="Nguyen T.T."/>
            <person name="Inoue S."/>
            <person name="Morikawa S."/>
            <person name="Okutani A."/>
        </authorList>
    </citation>
    <scope>NUCLEOTIDE SEQUENCE</scope>
    <source>
        <strain evidence="2">DB</strain>
        <strain evidence="3">HG</strain>
        <strain evidence="4">LaLC</strain>
        <strain evidence="5">LamDB</strain>
        <strain evidence="6">QuyetLC</strain>
        <strain evidence="1">TuanDB</strain>
    </source>
</reference>
<dbReference type="AlphaFoldDB" id="A0A640L811"/>
<accession>A0A640L811</accession>
<dbReference type="EMBL" id="BLEW01000004">
    <property type="protein sequence ID" value="GEU16835.1"/>
    <property type="molecule type" value="Genomic_DNA"/>
</dbReference>
<dbReference type="EMBL" id="BLEU01000002">
    <property type="protein sequence ID" value="GET97671.1"/>
    <property type="molecule type" value="Genomic_DNA"/>
</dbReference>
<evidence type="ECO:0000313" key="6">
    <source>
        <dbReference type="EMBL" id="GEU27257.1"/>
    </source>
</evidence>
<evidence type="ECO:0000313" key="1">
    <source>
        <dbReference type="EMBL" id="GET94523.1"/>
    </source>
</evidence>
<protein>
    <submittedName>
        <fullName evidence="2">Uncharacterized protein</fullName>
    </submittedName>
</protein>